<keyword evidence="1" id="KW-0812">Transmembrane</keyword>
<evidence type="ECO:0000313" key="5">
    <source>
        <dbReference type="EMBL" id="TCJ13913.1"/>
    </source>
</evidence>
<keyword evidence="1" id="KW-1133">Transmembrane helix</keyword>
<evidence type="ECO:0000256" key="1">
    <source>
        <dbReference type="SAM" id="Phobius"/>
    </source>
</evidence>
<dbReference type="InterPro" id="IPR000160">
    <property type="entry name" value="GGDEF_dom"/>
</dbReference>
<dbReference type="PROSITE" id="PS50883">
    <property type="entry name" value="EAL"/>
    <property type="match status" value="1"/>
</dbReference>
<evidence type="ECO:0000313" key="6">
    <source>
        <dbReference type="Proteomes" id="UP000295443"/>
    </source>
</evidence>
<name>A0A4R1BAE3_9PROT</name>
<dbReference type="Gene3D" id="3.30.70.270">
    <property type="match status" value="1"/>
</dbReference>
<dbReference type="Pfam" id="PF16448">
    <property type="entry name" value="LapD_MoxY_N"/>
    <property type="match status" value="1"/>
</dbReference>
<dbReference type="InterPro" id="IPR001633">
    <property type="entry name" value="EAL_dom"/>
</dbReference>
<dbReference type="NCBIfam" id="TIGR00254">
    <property type="entry name" value="GGDEF"/>
    <property type="match status" value="1"/>
</dbReference>
<evidence type="ECO:0000259" key="3">
    <source>
        <dbReference type="PROSITE" id="PS50885"/>
    </source>
</evidence>
<dbReference type="Pfam" id="PF00990">
    <property type="entry name" value="GGDEF"/>
    <property type="match status" value="1"/>
</dbReference>
<dbReference type="GO" id="GO:0016020">
    <property type="term" value="C:membrane"/>
    <property type="evidence" value="ECO:0007669"/>
    <property type="project" value="InterPro"/>
</dbReference>
<dbReference type="InterPro" id="IPR035919">
    <property type="entry name" value="EAL_sf"/>
</dbReference>
<dbReference type="InterPro" id="IPR050706">
    <property type="entry name" value="Cyclic-di-GMP_PDE-like"/>
</dbReference>
<dbReference type="EMBL" id="SJZB01000035">
    <property type="protein sequence ID" value="TCJ13913.1"/>
    <property type="molecule type" value="Genomic_DNA"/>
</dbReference>
<dbReference type="CDD" id="cd01949">
    <property type="entry name" value="GGDEF"/>
    <property type="match status" value="1"/>
</dbReference>
<organism evidence="5 6">
    <name type="scientific">Parasulfuritortus cantonensis</name>
    <dbReference type="NCBI Taxonomy" id="2528202"/>
    <lineage>
        <taxon>Bacteria</taxon>
        <taxon>Pseudomonadati</taxon>
        <taxon>Pseudomonadota</taxon>
        <taxon>Betaproteobacteria</taxon>
        <taxon>Nitrosomonadales</taxon>
        <taxon>Thiobacillaceae</taxon>
        <taxon>Parasulfuritortus</taxon>
    </lineage>
</organism>
<dbReference type="Gene3D" id="3.20.20.450">
    <property type="entry name" value="EAL domain"/>
    <property type="match status" value="1"/>
</dbReference>
<dbReference type="SMART" id="SM00052">
    <property type="entry name" value="EAL"/>
    <property type="match status" value="1"/>
</dbReference>
<dbReference type="PROSITE" id="PS50887">
    <property type="entry name" value="GGDEF"/>
    <property type="match status" value="1"/>
</dbReference>
<dbReference type="InterPro" id="IPR003660">
    <property type="entry name" value="HAMP_dom"/>
</dbReference>
<dbReference type="Proteomes" id="UP000295443">
    <property type="component" value="Unassembled WGS sequence"/>
</dbReference>
<dbReference type="SUPFAM" id="SSF55073">
    <property type="entry name" value="Nucleotide cyclase"/>
    <property type="match status" value="1"/>
</dbReference>
<dbReference type="InterPro" id="IPR042461">
    <property type="entry name" value="LapD_MoxY_peri_C"/>
</dbReference>
<proteinExistence type="predicted"/>
<dbReference type="InterPro" id="IPR029787">
    <property type="entry name" value="Nucleotide_cyclase"/>
</dbReference>
<dbReference type="PANTHER" id="PTHR33121:SF23">
    <property type="entry name" value="CYCLIC DI-GMP PHOSPHODIESTERASE PDEB"/>
    <property type="match status" value="1"/>
</dbReference>
<dbReference type="InterPro" id="IPR043128">
    <property type="entry name" value="Rev_trsase/Diguanyl_cyclase"/>
</dbReference>
<dbReference type="PANTHER" id="PTHR33121">
    <property type="entry name" value="CYCLIC DI-GMP PHOSPHODIESTERASE PDEF"/>
    <property type="match status" value="1"/>
</dbReference>
<evidence type="ECO:0000259" key="2">
    <source>
        <dbReference type="PROSITE" id="PS50883"/>
    </source>
</evidence>
<dbReference type="Pfam" id="PF00563">
    <property type="entry name" value="EAL"/>
    <property type="match status" value="1"/>
</dbReference>
<comment type="caution">
    <text evidence="5">The sequence shown here is derived from an EMBL/GenBank/DDBJ whole genome shotgun (WGS) entry which is preliminary data.</text>
</comment>
<dbReference type="RefSeq" id="WP_131447026.1">
    <property type="nucleotide sequence ID" value="NZ_SJZB01000035.1"/>
</dbReference>
<feature type="domain" description="GGDEF" evidence="4">
    <location>
        <begin position="264"/>
        <end position="395"/>
    </location>
</feature>
<dbReference type="Gene3D" id="6.20.270.20">
    <property type="entry name" value="LapD/MoxY periplasmic domain"/>
    <property type="match status" value="1"/>
</dbReference>
<dbReference type="OrthoDB" id="5894408at2"/>
<dbReference type="SMART" id="SM00267">
    <property type="entry name" value="GGDEF"/>
    <property type="match status" value="1"/>
</dbReference>
<feature type="transmembrane region" description="Helical" evidence="1">
    <location>
        <begin position="6"/>
        <end position="30"/>
    </location>
</feature>
<dbReference type="AlphaFoldDB" id="A0A4R1BAE3"/>
<gene>
    <name evidence="5" type="ORF">EZJ19_09650</name>
</gene>
<sequence>MSIYRQFWLAIIGLTVLAFAGSFVVSLFTARNYIEQQLYMKNVDNAASLALVLSQLPDKDPVMVELMISSQFDTGHYQEIVLTDPKHQVLVERHYAGDASGAPAWFVRMFPINAAPGTALVQDGWKQYGSIRLVSHSRFAYQALWHGVERLAAWFLLAGGLAGLLGTAVLRFVFKPLHGVVQQAEAIQERRFITVGEPRTPELRSVVVAMNAMVSRLKAIFAEEAARLDELRRQINHDALTDLANREFFMTQLREQLTAAEAAAEGNLALVRISHLDKINADMGHQLTDRLIQHMADVLKRFAEGCDNGVPARLNGADFVLLATGEHDPRRFGETLRQALEEDLVPAWPQLEEMFHIGVVAFRRGDEMRDLLSGVDKALAMAESKGMNALHVLSEEQSMTGSRSAESWRHELSEAIHDGRIRLERYPVLAASNQPLHQESAARMQLDPHGPWLTAGDFMPMALRLKLSSAVDMDVVQIALDHLDQAVQEIAVNLSAETIADWRFNEDLAALLSHNPDKAKRLWIEVPEYGAFRNFDAFRSFCHHLARHGCKLGIEHFGHHFGEIARLAELGLDYLKIDSNYVRDIDSHTGNQEFLRGLCRIAHNVGMLVIAEGVSSAAELATLIELGFDGATGQEITRRVQD</sequence>
<keyword evidence="1" id="KW-0472">Membrane</keyword>
<dbReference type="SUPFAM" id="SSF141868">
    <property type="entry name" value="EAL domain-like"/>
    <property type="match status" value="1"/>
</dbReference>
<keyword evidence="6" id="KW-1185">Reference proteome</keyword>
<reference evidence="5 6" key="1">
    <citation type="submission" date="2019-03" db="EMBL/GenBank/DDBJ databases">
        <title>Genome sequence of Thiobacillaceae bacterium LSR1, a sulfur-oxidizing bacterium isolated from freshwater sediment.</title>
        <authorList>
            <person name="Li S."/>
        </authorList>
    </citation>
    <scope>NUCLEOTIDE SEQUENCE [LARGE SCALE GENOMIC DNA]</scope>
    <source>
        <strain evidence="5 6">LSR1</strain>
    </source>
</reference>
<dbReference type="GO" id="GO:0071111">
    <property type="term" value="F:cyclic-guanylate-specific phosphodiesterase activity"/>
    <property type="evidence" value="ECO:0007669"/>
    <property type="project" value="InterPro"/>
</dbReference>
<feature type="domain" description="EAL" evidence="2">
    <location>
        <begin position="405"/>
        <end position="642"/>
    </location>
</feature>
<evidence type="ECO:0000259" key="4">
    <source>
        <dbReference type="PROSITE" id="PS50887"/>
    </source>
</evidence>
<protein>
    <submittedName>
        <fullName evidence="5">EAL domain-containing protein</fullName>
    </submittedName>
</protein>
<accession>A0A4R1BAE3</accession>
<dbReference type="CDD" id="cd01948">
    <property type="entry name" value="EAL"/>
    <property type="match status" value="1"/>
</dbReference>
<dbReference type="PROSITE" id="PS50885">
    <property type="entry name" value="HAMP"/>
    <property type="match status" value="1"/>
</dbReference>
<dbReference type="GO" id="GO:0007165">
    <property type="term" value="P:signal transduction"/>
    <property type="evidence" value="ECO:0007669"/>
    <property type="project" value="InterPro"/>
</dbReference>
<feature type="domain" description="HAMP" evidence="3">
    <location>
        <begin position="171"/>
        <end position="222"/>
    </location>
</feature>
<dbReference type="InterPro" id="IPR032244">
    <property type="entry name" value="LapD_MoxY_N"/>
</dbReference>
<dbReference type="Gene3D" id="3.30.110.200">
    <property type="match status" value="1"/>
</dbReference>